<proteinExistence type="predicted"/>
<gene>
    <name evidence="1" type="ORF">XELAEV_18015464mg</name>
</gene>
<evidence type="ECO:0000313" key="1">
    <source>
        <dbReference type="EMBL" id="OCT92405.1"/>
    </source>
</evidence>
<sequence>MSVYSNHIFFLDSMSLSKQIHCIWSVFIPFAVKKKKSTVYKIKVQRFNHLSAIDFTTLGFCLSYAVTSIY</sequence>
<reference evidence="2" key="1">
    <citation type="journal article" date="2016" name="Nature">
        <title>Genome evolution in the allotetraploid frog Xenopus laevis.</title>
        <authorList>
            <person name="Session A.M."/>
            <person name="Uno Y."/>
            <person name="Kwon T."/>
            <person name="Chapman J.A."/>
            <person name="Toyoda A."/>
            <person name="Takahashi S."/>
            <person name="Fukui A."/>
            <person name="Hikosaka A."/>
            <person name="Suzuki A."/>
            <person name="Kondo M."/>
            <person name="van Heeringen S.J."/>
            <person name="Quigley I."/>
            <person name="Heinz S."/>
            <person name="Ogino H."/>
            <person name="Ochi H."/>
            <person name="Hellsten U."/>
            <person name="Lyons J.B."/>
            <person name="Simakov O."/>
            <person name="Putnam N."/>
            <person name="Stites J."/>
            <person name="Kuroki Y."/>
            <person name="Tanaka T."/>
            <person name="Michiue T."/>
            <person name="Watanabe M."/>
            <person name="Bogdanovic O."/>
            <person name="Lister R."/>
            <person name="Georgiou G."/>
            <person name="Paranjpe S.S."/>
            <person name="van Kruijsbergen I."/>
            <person name="Shu S."/>
            <person name="Carlson J."/>
            <person name="Kinoshita T."/>
            <person name="Ohta Y."/>
            <person name="Mawaribuchi S."/>
            <person name="Jenkins J."/>
            <person name="Grimwood J."/>
            <person name="Schmutz J."/>
            <person name="Mitros T."/>
            <person name="Mozaffari S.V."/>
            <person name="Suzuki Y."/>
            <person name="Haramoto Y."/>
            <person name="Yamamoto T.S."/>
            <person name="Takagi C."/>
            <person name="Heald R."/>
            <person name="Miller K."/>
            <person name="Haudenschild C."/>
            <person name="Kitzman J."/>
            <person name="Nakayama T."/>
            <person name="Izutsu Y."/>
            <person name="Robert J."/>
            <person name="Fortriede J."/>
            <person name="Burns K."/>
            <person name="Lotay V."/>
            <person name="Karimi K."/>
            <person name="Yasuoka Y."/>
            <person name="Dichmann D.S."/>
            <person name="Flajnik M.F."/>
            <person name="Houston D.W."/>
            <person name="Shendure J."/>
            <person name="DuPasquier L."/>
            <person name="Vize P.D."/>
            <person name="Zorn A.M."/>
            <person name="Ito M."/>
            <person name="Marcotte E.M."/>
            <person name="Wallingford J.B."/>
            <person name="Ito Y."/>
            <person name="Asashima M."/>
            <person name="Ueno N."/>
            <person name="Matsuda Y."/>
            <person name="Veenstra G.J."/>
            <person name="Fujiyama A."/>
            <person name="Harland R.M."/>
            <person name="Taira M."/>
            <person name="Rokhsar D.S."/>
        </authorList>
    </citation>
    <scope>NUCLEOTIDE SEQUENCE [LARGE SCALE GENOMIC DNA]</scope>
    <source>
        <strain evidence="2">J</strain>
    </source>
</reference>
<dbReference type="AlphaFoldDB" id="A0A974HW61"/>
<evidence type="ECO:0000313" key="2">
    <source>
        <dbReference type="Proteomes" id="UP000694892"/>
    </source>
</evidence>
<dbReference type="Proteomes" id="UP000694892">
    <property type="component" value="Chromosome 2S"/>
</dbReference>
<name>A0A974HW61_XENLA</name>
<accession>A0A974HW61</accession>
<dbReference type="EMBL" id="CM004469">
    <property type="protein sequence ID" value="OCT92405.1"/>
    <property type="molecule type" value="Genomic_DNA"/>
</dbReference>
<protein>
    <submittedName>
        <fullName evidence="1">Uncharacterized protein</fullName>
    </submittedName>
</protein>
<organism evidence="1 2">
    <name type="scientific">Xenopus laevis</name>
    <name type="common">African clawed frog</name>
    <dbReference type="NCBI Taxonomy" id="8355"/>
    <lineage>
        <taxon>Eukaryota</taxon>
        <taxon>Metazoa</taxon>
        <taxon>Chordata</taxon>
        <taxon>Craniata</taxon>
        <taxon>Vertebrata</taxon>
        <taxon>Euteleostomi</taxon>
        <taxon>Amphibia</taxon>
        <taxon>Batrachia</taxon>
        <taxon>Anura</taxon>
        <taxon>Pipoidea</taxon>
        <taxon>Pipidae</taxon>
        <taxon>Xenopodinae</taxon>
        <taxon>Xenopus</taxon>
        <taxon>Xenopus</taxon>
    </lineage>
</organism>